<keyword evidence="15" id="KW-1185">Reference proteome</keyword>
<dbReference type="InterPro" id="IPR013150">
    <property type="entry name" value="TFIIB_cyclin"/>
</dbReference>
<keyword evidence="10" id="KW-0539">Nucleus</keyword>
<evidence type="ECO:0000256" key="7">
    <source>
        <dbReference type="ARBA" id="ARBA00022833"/>
    </source>
</evidence>
<keyword evidence="5" id="KW-0677">Repeat</keyword>
<evidence type="ECO:0000256" key="10">
    <source>
        <dbReference type="ARBA" id="ARBA00023242"/>
    </source>
</evidence>
<dbReference type="InterPro" id="IPR013763">
    <property type="entry name" value="Cyclin-like_dom"/>
</dbReference>
<dbReference type="PANTHER" id="PTHR11618:SF13">
    <property type="entry name" value="TRANSCRIPTION INITIATION FACTOR IIB"/>
    <property type="match status" value="1"/>
</dbReference>
<accession>A0AAV7K486</accession>
<protein>
    <recommendedName>
        <fullName evidence="3">Transcription initiation factor IIB</fullName>
    </recommendedName>
    <alternativeName>
        <fullName evidence="11">General transcription factor TFIIB</fullName>
    </alternativeName>
</protein>
<dbReference type="InterPro" id="IPR013137">
    <property type="entry name" value="Znf_TFIIB"/>
</dbReference>
<dbReference type="Pfam" id="PF08271">
    <property type="entry name" value="Zn_Ribbon_TF"/>
    <property type="match status" value="1"/>
</dbReference>
<gene>
    <name evidence="14" type="ORF">LOD99_2264</name>
</gene>
<evidence type="ECO:0000259" key="13">
    <source>
        <dbReference type="PROSITE" id="PS51134"/>
    </source>
</evidence>
<evidence type="ECO:0000256" key="5">
    <source>
        <dbReference type="ARBA" id="ARBA00022737"/>
    </source>
</evidence>
<name>A0AAV7K486_9METZ</name>
<dbReference type="FunFam" id="1.10.472.10:FF:000019">
    <property type="entry name" value="transcription initiation factor IIB"/>
    <property type="match status" value="1"/>
</dbReference>
<keyword evidence="7" id="KW-0862">Zinc</keyword>
<dbReference type="PANTHER" id="PTHR11618">
    <property type="entry name" value="TRANSCRIPTION INITIATION FACTOR IIB-RELATED"/>
    <property type="match status" value="1"/>
</dbReference>
<organism evidence="14 15">
    <name type="scientific">Oopsacas minuta</name>
    <dbReference type="NCBI Taxonomy" id="111878"/>
    <lineage>
        <taxon>Eukaryota</taxon>
        <taxon>Metazoa</taxon>
        <taxon>Porifera</taxon>
        <taxon>Hexactinellida</taxon>
        <taxon>Hexasterophora</taxon>
        <taxon>Lyssacinosida</taxon>
        <taxon>Leucopsacidae</taxon>
        <taxon>Oopsacas</taxon>
    </lineage>
</organism>
<keyword evidence="4" id="KW-0479">Metal-binding</keyword>
<proteinExistence type="inferred from homology"/>
<dbReference type="EMBL" id="JAKMXF010000199">
    <property type="protein sequence ID" value="KAI6655429.1"/>
    <property type="molecule type" value="Genomic_DNA"/>
</dbReference>
<dbReference type="GO" id="GO:0097550">
    <property type="term" value="C:transcription preinitiation complex"/>
    <property type="evidence" value="ECO:0007669"/>
    <property type="project" value="TreeGrafter"/>
</dbReference>
<dbReference type="Proteomes" id="UP001165289">
    <property type="component" value="Unassembled WGS sequence"/>
</dbReference>
<evidence type="ECO:0000256" key="8">
    <source>
        <dbReference type="ARBA" id="ARBA00023015"/>
    </source>
</evidence>
<dbReference type="SUPFAM" id="SSF57783">
    <property type="entry name" value="Zinc beta-ribbon"/>
    <property type="match status" value="1"/>
</dbReference>
<comment type="subcellular location">
    <subcellularLocation>
        <location evidence="1">Nucleus</location>
    </subcellularLocation>
</comment>
<dbReference type="PROSITE" id="PS51134">
    <property type="entry name" value="ZF_TFIIB"/>
    <property type="match status" value="1"/>
</dbReference>
<dbReference type="Gene3D" id="1.10.472.10">
    <property type="entry name" value="Cyclin-like"/>
    <property type="match status" value="2"/>
</dbReference>
<keyword evidence="6 12" id="KW-0863">Zinc-finger</keyword>
<dbReference type="GO" id="GO:0005634">
    <property type="term" value="C:nucleus"/>
    <property type="evidence" value="ECO:0007669"/>
    <property type="project" value="UniProtKB-SubCell"/>
</dbReference>
<evidence type="ECO:0000256" key="4">
    <source>
        <dbReference type="ARBA" id="ARBA00022723"/>
    </source>
</evidence>
<dbReference type="CDD" id="cd20551">
    <property type="entry name" value="CYCLIN_TFIIB_rpt1"/>
    <property type="match status" value="1"/>
</dbReference>
<dbReference type="GO" id="GO:0008270">
    <property type="term" value="F:zinc ion binding"/>
    <property type="evidence" value="ECO:0007669"/>
    <property type="project" value="UniProtKB-KW"/>
</dbReference>
<dbReference type="GO" id="GO:0006367">
    <property type="term" value="P:transcription initiation at RNA polymerase II promoter"/>
    <property type="evidence" value="ECO:0007669"/>
    <property type="project" value="TreeGrafter"/>
</dbReference>
<evidence type="ECO:0000313" key="15">
    <source>
        <dbReference type="Proteomes" id="UP001165289"/>
    </source>
</evidence>
<dbReference type="InterPro" id="IPR036915">
    <property type="entry name" value="Cyclin-like_sf"/>
</dbReference>
<dbReference type="PROSITE" id="PS00782">
    <property type="entry name" value="TFIIB"/>
    <property type="match status" value="2"/>
</dbReference>
<reference evidence="14 15" key="1">
    <citation type="journal article" date="2023" name="BMC Biol.">
        <title>The compact genome of the sponge Oopsacas minuta (Hexactinellida) is lacking key metazoan core genes.</title>
        <authorList>
            <person name="Santini S."/>
            <person name="Schenkelaars Q."/>
            <person name="Jourda C."/>
            <person name="Duchesne M."/>
            <person name="Belahbib H."/>
            <person name="Rocher C."/>
            <person name="Selva M."/>
            <person name="Riesgo A."/>
            <person name="Vervoort M."/>
            <person name="Leys S.P."/>
            <person name="Kodjabachian L."/>
            <person name="Le Bivic A."/>
            <person name="Borchiellini C."/>
            <person name="Claverie J.M."/>
            <person name="Renard E."/>
        </authorList>
    </citation>
    <scope>NUCLEOTIDE SEQUENCE [LARGE SCALE GENOMIC DNA]</scope>
    <source>
        <strain evidence="14">SPO-2</strain>
    </source>
</reference>
<evidence type="ECO:0000256" key="1">
    <source>
        <dbReference type="ARBA" id="ARBA00004123"/>
    </source>
</evidence>
<comment type="caution">
    <text evidence="14">The sequence shown here is derived from an EMBL/GenBank/DDBJ whole genome shotgun (WGS) entry which is preliminary data.</text>
</comment>
<keyword evidence="9" id="KW-0804">Transcription</keyword>
<comment type="similarity">
    <text evidence="2">Belongs to the TFIIB family.</text>
</comment>
<evidence type="ECO:0000256" key="9">
    <source>
        <dbReference type="ARBA" id="ARBA00023163"/>
    </source>
</evidence>
<feature type="domain" description="TFIIB-type" evidence="13">
    <location>
        <begin position="9"/>
        <end position="40"/>
    </location>
</feature>
<dbReference type="GO" id="GO:0016251">
    <property type="term" value="F:RNA polymerase II general transcription initiation factor activity"/>
    <property type="evidence" value="ECO:0007669"/>
    <property type="project" value="TreeGrafter"/>
</dbReference>
<dbReference type="Pfam" id="PF00382">
    <property type="entry name" value="TFIIB"/>
    <property type="match status" value="2"/>
</dbReference>
<evidence type="ECO:0000256" key="2">
    <source>
        <dbReference type="ARBA" id="ARBA00010857"/>
    </source>
</evidence>
<dbReference type="InterPro" id="IPR000812">
    <property type="entry name" value="TFIIB"/>
</dbReference>
<sequence length="318" mass="35138">MACQGSQSDKLSCPQHPNAILVEDYRAGDMICPLCGMVIGDRVVDVGTEWRTFTGDLGVKDRSRVGAAESSLLKSGGELTTVMDISYGQNEQYASWAINSNSAGATDKGLKNGLREISIMADRIRLPKVIIDQAQTLFHQVHDEKLIRGRSYDAVAAACLFIACRQEDVPRSFKEICSISRFNKKDIGRCFKHLKRVLPQFAQPGSNAPANSPEKFMSRFCSNLGLPSNVEKMATHIAQSAEKRNIAPGRVYLSIYATAIYMAAIVTGFKKSVKEIHDAVGVAEGTIRHIYKEVYRHRVDIFPDSIQFKEAVINLPLP</sequence>
<dbReference type="SMART" id="SM00385">
    <property type="entry name" value="CYCLIN"/>
    <property type="match status" value="2"/>
</dbReference>
<evidence type="ECO:0000256" key="3">
    <source>
        <dbReference type="ARBA" id="ARBA00013932"/>
    </source>
</evidence>
<evidence type="ECO:0000256" key="12">
    <source>
        <dbReference type="PROSITE-ProRule" id="PRU00469"/>
    </source>
</evidence>
<dbReference type="GO" id="GO:0017025">
    <property type="term" value="F:TBP-class protein binding"/>
    <property type="evidence" value="ECO:0007669"/>
    <property type="project" value="InterPro"/>
</dbReference>
<dbReference type="PRINTS" id="PR00685">
    <property type="entry name" value="TIFACTORIIB"/>
</dbReference>
<keyword evidence="8" id="KW-0805">Transcription regulation</keyword>
<dbReference type="GO" id="GO:0070897">
    <property type="term" value="P:transcription preinitiation complex assembly"/>
    <property type="evidence" value="ECO:0007669"/>
    <property type="project" value="InterPro"/>
</dbReference>
<evidence type="ECO:0000256" key="6">
    <source>
        <dbReference type="ARBA" id="ARBA00022771"/>
    </source>
</evidence>
<dbReference type="InterPro" id="IPR023486">
    <property type="entry name" value="TFIIB_CS"/>
</dbReference>
<evidence type="ECO:0000256" key="11">
    <source>
        <dbReference type="ARBA" id="ARBA00031706"/>
    </source>
</evidence>
<dbReference type="Gene3D" id="2.20.25.10">
    <property type="match status" value="1"/>
</dbReference>
<dbReference type="AlphaFoldDB" id="A0AAV7K486"/>
<evidence type="ECO:0000313" key="14">
    <source>
        <dbReference type="EMBL" id="KAI6655429.1"/>
    </source>
</evidence>
<dbReference type="SUPFAM" id="SSF47954">
    <property type="entry name" value="Cyclin-like"/>
    <property type="match status" value="2"/>
</dbReference>